<dbReference type="AlphaFoldDB" id="A0A101PV43"/>
<dbReference type="EMBL" id="LMWP01000044">
    <property type="protein sequence ID" value="KUN18216.1"/>
    <property type="molecule type" value="Genomic_DNA"/>
</dbReference>
<protein>
    <submittedName>
        <fullName evidence="1">Uncharacterized protein</fullName>
    </submittedName>
</protein>
<evidence type="ECO:0000313" key="2">
    <source>
        <dbReference type="Proteomes" id="UP000053398"/>
    </source>
</evidence>
<keyword evidence="2" id="KW-1185">Reference proteome</keyword>
<dbReference type="Proteomes" id="UP000053398">
    <property type="component" value="Unassembled WGS sequence"/>
</dbReference>
<organism evidence="1 2">
    <name type="scientific">Streptomyces corchorusii</name>
    <name type="common">Streptomyces chibaensis</name>
    <dbReference type="NCBI Taxonomy" id="1903"/>
    <lineage>
        <taxon>Bacteria</taxon>
        <taxon>Bacillati</taxon>
        <taxon>Actinomycetota</taxon>
        <taxon>Actinomycetes</taxon>
        <taxon>Kitasatosporales</taxon>
        <taxon>Streptomycetaceae</taxon>
        <taxon>Streptomyces</taxon>
    </lineage>
</organism>
<comment type="caution">
    <text evidence="1">The sequence shown here is derived from an EMBL/GenBank/DDBJ whole genome shotgun (WGS) entry which is preliminary data.</text>
</comment>
<name>A0A101PV43_STRCK</name>
<proteinExistence type="predicted"/>
<accession>A0A101PV43</accession>
<reference evidence="1 2" key="1">
    <citation type="submission" date="2015-10" db="EMBL/GenBank/DDBJ databases">
        <title>Draft genome sequence of Streptomyces corchorusii DSM 40340, type strain for the species Streptomyces corchorusii.</title>
        <authorList>
            <person name="Ruckert C."/>
            <person name="Winkler A."/>
            <person name="Kalinowski J."/>
            <person name="Kampfer P."/>
            <person name="Glaeser S."/>
        </authorList>
    </citation>
    <scope>NUCLEOTIDE SEQUENCE [LARGE SCALE GENOMIC DNA]</scope>
    <source>
        <strain evidence="1 2">DSM 40340</strain>
    </source>
</reference>
<gene>
    <name evidence="1" type="ORF">AQJ11_34645</name>
</gene>
<sequence>MSPAARYALRRPARTAVTDVLTHNRQFTWMSLRAVDDHLRWARPRPADGGGTGRRVDPAGGFVLDMTVTPYGREG</sequence>
<evidence type="ECO:0000313" key="1">
    <source>
        <dbReference type="EMBL" id="KUN18216.1"/>
    </source>
</evidence>
<dbReference type="RefSeq" id="WP_059265882.1">
    <property type="nucleotide sequence ID" value="NZ_KQ948367.1"/>
</dbReference>